<dbReference type="RefSeq" id="WP_311511358.1">
    <property type="nucleotide sequence ID" value="NZ_JAVREP010000005.1"/>
</dbReference>
<feature type="transmembrane region" description="Helical" evidence="1">
    <location>
        <begin position="105"/>
        <end position="123"/>
    </location>
</feature>
<feature type="transmembrane region" description="Helical" evidence="1">
    <location>
        <begin position="41"/>
        <end position="60"/>
    </location>
</feature>
<accession>A0ABU2M7J1</accession>
<name>A0ABU2M7J1_9ACTN</name>
<evidence type="ECO:0008006" key="4">
    <source>
        <dbReference type="Google" id="ProtNLM"/>
    </source>
</evidence>
<feature type="transmembrane region" description="Helical" evidence="1">
    <location>
        <begin position="6"/>
        <end position="29"/>
    </location>
</feature>
<feature type="transmembrane region" description="Helical" evidence="1">
    <location>
        <begin position="66"/>
        <end position="84"/>
    </location>
</feature>
<evidence type="ECO:0000256" key="1">
    <source>
        <dbReference type="SAM" id="Phobius"/>
    </source>
</evidence>
<keyword evidence="1" id="KW-0812">Transmembrane</keyword>
<organism evidence="2 3">
    <name type="scientific">Nocardiopsis lambiniae</name>
    <dbReference type="NCBI Taxonomy" id="3075539"/>
    <lineage>
        <taxon>Bacteria</taxon>
        <taxon>Bacillati</taxon>
        <taxon>Actinomycetota</taxon>
        <taxon>Actinomycetes</taxon>
        <taxon>Streptosporangiales</taxon>
        <taxon>Nocardiopsidaceae</taxon>
        <taxon>Nocardiopsis</taxon>
    </lineage>
</organism>
<evidence type="ECO:0000313" key="3">
    <source>
        <dbReference type="Proteomes" id="UP001183390"/>
    </source>
</evidence>
<keyword evidence="3" id="KW-1185">Reference proteome</keyword>
<keyword evidence="1" id="KW-0472">Membrane</keyword>
<evidence type="ECO:0000313" key="2">
    <source>
        <dbReference type="EMBL" id="MDT0328639.1"/>
    </source>
</evidence>
<sequence length="124" mass="12872">MISPVILIVIGSVLCLWWALAVVTTGLAVRPGRLVDRWDAVSRVASLAFVMPLCLVAVAWTLVPVALWYLLTVLTAAVVAGVVLRAVDLPTRGADPAAPTRRASAIGNTALAIAVVAGLLLVLP</sequence>
<keyword evidence="1" id="KW-1133">Transmembrane helix</keyword>
<comment type="caution">
    <text evidence="2">The sequence shown here is derived from an EMBL/GenBank/DDBJ whole genome shotgun (WGS) entry which is preliminary data.</text>
</comment>
<proteinExistence type="predicted"/>
<dbReference type="EMBL" id="JAVREP010000005">
    <property type="protein sequence ID" value="MDT0328639.1"/>
    <property type="molecule type" value="Genomic_DNA"/>
</dbReference>
<gene>
    <name evidence="2" type="ORF">RM479_09460</name>
</gene>
<dbReference type="Proteomes" id="UP001183390">
    <property type="component" value="Unassembled WGS sequence"/>
</dbReference>
<reference evidence="3" key="1">
    <citation type="submission" date="2023-07" db="EMBL/GenBank/DDBJ databases">
        <title>30 novel species of actinomycetes from the DSMZ collection.</title>
        <authorList>
            <person name="Nouioui I."/>
        </authorList>
    </citation>
    <scope>NUCLEOTIDE SEQUENCE [LARGE SCALE GENOMIC DNA]</scope>
    <source>
        <strain evidence="3">DSM 44743</strain>
    </source>
</reference>
<protein>
    <recommendedName>
        <fullName evidence="4">DUF5134 domain-containing protein</fullName>
    </recommendedName>
</protein>